<protein>
    <submittedName>
        <fullName evidence="1">HNH endonuclease</fullName>
    </submittedName>
</protein>
<evidence type="ECO:0000313" key="2">
    <source>
        <dbReference type="Proteomes" id="UP001165296"/>
    </source>
</evidence>
<keyword evidence="1" id="KW-0378">Hydrolase</keyword>
<dbReference type="CDD" id="cd00085">
    <property type="entry name" value="HNHc"/>
    <property type="match status" value="1"/>
</dbReference>
<accession>A0ABS8AZ73</accession>
<evidence type="ECO:0000313" key="1">
    <source>
        <dbReference type="EMBL" id="MCB2411115.1"/>
    </source>
</evidence>
<comment type="caution">
    <text evidence="1">The sequence shown here is derived from an EMBL/GenBank/DDBJ whole genome shotgun (WGS) entry which is preliminary data.</text>
</comment>
<keyword evidence="2" id="KW-1185">Reference proteome</keyword>
<name>A0ABS8AZ73_9BACT</name>
<keyword evidence="1" id="KW-0255">Endonuclease</keyword>
<dbReference type="GO" id="GO:0004519">
    <property type="term" value="F:endonuclease activity"/>
    <property type="evidence" value="ECO:0007669"/>
    <property type="project" value="UniProtKB-KW"/>
</dbReference>
<dbReference type="EMBL" id="JAJADR010000015">
    <property type="protein sequence ID" value="MCB2411115.1"/>
    <property type="molecule type" value="Genomic_DNA"/>
</dbReference>
<proteinExistence type="predicted"/>
<dbReference type="Proteomes" id="UP001165296">
    <property type="component" value="Unassembled WGS sequence"/>
</dbReference>
<sequence>MRSLPHPPENADDFFQLCISRIKNRDLKQRLSEARPAVVAAATEFVTKAMSTELHQLRPHVGAGADVSTPEMVAVYTGRMAKSGQPGRAVYDRLRLAPADGLCPLCGQRPVDSLDHHLPKQQFPSLAVVPANLVPACFACNKLKETYVPASAAEETLHPYFDDVSSETWLVATVLATQPAAVVFAAHPPAAWPPLLQERVAHHLHRFELGLLYTAQAAVELTNIRFSLNEVSANGGTAAVQLHLDREARSRRHYCLNSWQSALYTALAADAWYCGGGFRYT</sequence>
<reference evidence="1" key="1">
    <citation type="submission" date="2021-10" db="EMBL/GenBank/DDBJ databases">
        <authorList>
            <person name="Dean J.D."/>
            <person name="Kim M.K."/>
            <person name="Newey C.N."/>
            <person name="Stoker T.S."/>
            <person name="Thompson D.W."/>
            <person name="Grose J.H."/>
        </authorList>
    </citation>
    <scope>NUCLEOTIDE SEQUENCE</scope>
    <source>
        <strain evidence="1">BT178</strain>
    </source>
</reference>
<organism evidence="1 2">
    <name type="scientific">Hymenobacter lucidus</name>
    <dbReference type="NCBI Taxonomy" id="2880930"/>
    <lineage>
        <taxon>Bacteria</taxon>
        <taxon>Pseudomonadati</taxon>
        <taxon>Bacteroidota</taxon>
        <taxon>Cytophagia</taxon>
        <taxon>Cytophagales</taxon>
        <taxon>Hymenobacteraceae</taxon>
        <taxon>Hymenobacter</taxon>
    </lineage>
</organism>
<gene>
    <name evidence="1" type="ORF">LGH74_24220</name>
</gene>
<dbReference type="RefSeq" id="WP_226180665.1">
    <property type="nucleotide sequence ID" value="NZ_JAJADR010000015.1"/>
</dbReference>
<dbReference type="InterPro" id="IPR003615">
    <property type="entry name" value="HNH_nuc"/>
</dbReference>
<dbReference type="Gene3D" id="1.10.30.50">
    <property type="match status" value="1"/>
</dbReference>
<keyword evidence="1" id="KW-0540">Nuclease</keyword>